<dbReference type="eggNOG" id="COG1680">
    <property type="taxonomic scope" value="Bacteria"/>
</dbReference>
<dbReference type="InterPro" id="IPR012338">
    <property type="entry name" value="Beta-lactam/transpept-like"/>
</dbReference>
<dbReference type="AlphaFoldDB" id="C6E6K3"/>
<dbReference type="Pfam" id="PF00144">
    <property type="entry name" value="Beta-lactamase"/>
    <property type="match status" value="1"/>
</dbReference>
<dbReference type="OrthoDB" id="9808046at2"/>
<feature type="compositionally biased region" description="Basic residues" evidence="2">
    <location>
        <begin position="453"/>
        <end position="465"/>
    </location>
</feature>
<name>C6E6K3_GEOSM</name>
<keyword evidence="1" id="KW-0378">Hydrolase</keyword>
<dbReference type="PANTHER" id="PTHR43283">
    <property type="entry name" value="BETA-LACTAMASE-RELATED"/>
    <property type="match status" value="1"/>
</dbReference>
<organism evidence="4">
    <name type="scientific">Geobacter sp. (strain M21)</name>
    <dbReference type="NCBI Taxonomy" id="443144"/>
    <lineage>
        <taxon>Bacteria</taxon>
        <taxon>Pseudomonadati</taxon>
        <taxon>Thermodesulfobacteriota</taxon>
        <taxon>Desulfuromonadia</taxon>
        <taxon>Geobacterales</taxon>
        <taxon>Geobacteraceae</taxon>
        <taxon>Geobacter</taxon>
    </lineage>
</organism>
<feature type="region of interest" description="Disordered" evidence="2">
    <location>
        <begin position="410"/>
        <end position="483"/>
    </location>
</feature>
<dbReference type="HOGENOM" id="CLU_020027_1_1_7"/>
<protein>
    <submittedName>
        <fullName evidence="4">Beta-lactamase</fullName>
    </submittedName>
</protein>
<feature type="compositionally biased region" description="Basic and acidic residues" evidence="2">
    <location>
        <begin position="412"/>
        <end position="425"/>
    </location>
</feature>
<dbReference type="PANTHER" id="PTHR43283:SF11">
    <property type="entry name" value="BETA-LACTAMASE-RELATED DOMAIN-CONTAINING PROTEIN"/>
    <property type="match status" value="1"/>
</dbReference>
<gene>
    <name evidence="4" type="ordered locus">GM21_1790</name>
</gene>
<dbReference type="Gene3D" id="3.40.710.10">
    <property type="entry name" value="DD-peptidase/beta-lactamase superfamily"/>
    <property type="match status" value="1"/>
</dbReference>
<sequence>MRVIVLILMLFPLLVPQDLLASVEPMPPGLVSNMDLLLERAMSENLIAGGVVVVGNSEGILATASRGRLNSDPGSEPITDRTLFDVASLTKVVATTPAVIKLLDEGKIGLTDPVSRWFPEFAGSQLTVLHLLTHTSGLADVRVSSIQGVISKAAAQMERRSPGTSFDYADINFILLGELVHRVSGETLDLFCRERIYEPLGAKVTQFLPPAGLVPEIAPTSGNRGGVVQDENARRLGGVAGHAGVFSSAHDLSRYARLLLGKGTLDGKRILSEQMVAQMTTPYLCDNGRVKRGLGWDISSPYSAPKGSYFSDSSFGHTGYSGSSIWIDPEQDLFVIMLTRRSNYRNVKNFNQLRRDVSTYAAADFRSPGSGEAQPVPVAELPQIKSRVLVASTAEKIEIPVPRSKASARSKWGIDRRAAKCETKKKERHLAKARPGSRTAKLAKARPGSRTAKLAKARSGHKNSRIPKVATSEEKKKRRLTKS</sequence>
<dbReference type="InterPro" id="IPR001466">
    <property type="entry name" value="Beta-lactam-related"/>
</dbReference>
<evidence type="ECO:0000256" key="1">
    <source>
        <dbReference type="ARBA" id="ARBA00022801"/>
    </source>
</evidence>
<dbReference type="SUPFAM" id="SSF56601">
    <property type="entry name" value="beta-lactamase/transpeptidase-like"/>
    <property type="match status" value="1"/>
</dbReference>
<dbReference type="InterPro" id="IPR050789">
    <property type="entry name" value="Diverse_Enzym_Activities"/>
</dbReference>
<reference evidence="4" key="1">
    <citation type="submission" date="2009-07" db="EMBL/GenBank/DDBJ databases">
        <title>Complete sequence of Geobacter sp. M21.</title>
        <authorList>
            <consortium name="US DOE Joint Genome Institute"/>
            <person name="Lucas S."/>
            <person name="Copeland A."/>
            <person name="Lapidus A."/>
            <person name="Glavina del Rio T."/>
            <person name="Dalin E."/>
            <person name="Tice H."/>
            <person name="Bruce D."/>
            <person name="Goodwin L."/>
            <person name="Pitluck S."/>
            <person name="Saunders E."/>
            <person name="Brettin T."/>
            <person name="Detter J.C."/>
            <person name="Han C."/>
            <person name="Larimer F."/>
            <person name="Land M."/>
            <person name="Hauser L."/>
            <person name="Kyrpides N."/>
            <person name="Ovchinnikova G."/>
            <person name="Lovley D."/>
        </authorList>
    </citation>
    <scope>NUCLEOTIDE SEQUENCE [LARGE SCALE GENOMIC DNA]</scope>
    <source>
        <strain evidence="4">M21</strain>
    </source>
</reference>
<evidence type="ECO:0000313" key="4">
    <source>
        <dbReference type="EMBL" id="ACT17844.1"/>
    </source>
</evidence>
<dbReference type="KEGG" id="gem:GM21_1790"/>
<evidence type="ECO:0000259" key="3">
    <source>
        <dbReference type="Pfam" id="PF00144"/>
    </source>
</evidence>
<dbReference type="STRING" id="443144.GM21_1790"/>
<dbReference type="EMBL" id="CP001661">
    <property type="protein sequence ID" value="ACT17844.1"/>
    <property type="molecule type" value="Genomic_DNA"/>
</dbReference>
<dbReference type="GO" id="GO:0016787">
    <property type="term" value="F:hydrolase activity"/>
    <property type="evidence" value="ECO:0007669"/>
    <property type="project" value="UniProtKB-KW"/>
</dbReference>
<evidence type="ECO:0000256" key="2">
    <source>
        <dbReference type="SAM" id="MobiDB-lite"/>
    </source>
</evidence>
<proteinExistence type="predicted"/>
<feature type="domain" description="Beta-lactamase-related" evidence="3">
    <location>
        <begin position="37"/>
        <end position="344"/>
    </location>
</feature>
<accession>C6E6K3</accession>